<evidence type="ECO:0000313" key="1">
    <source>
        <dbReference type="EnsemblPlants" id="ORUFI06G19880.1"/>
    </source>
</evidence>
<dbReference type="Proteomes" id="UP000008022">
    <property type="component" value="Unassembled WGS sequence"/>
</dbReference>
<keyword evidence="2" id="KW-1185">Reference proteome</keyword>
<evidence type="ECO:0000313" key="2">
    <source>
        <dbReference type="Proteomes" id="UP000008022"/>
    </source>
</evidence>
<dbReference type="EnsemblPlants" id="ORUFI06G19880.1">
    <property type="protein sequence ID" value="ORUFI06G19880.1"/>
    <property type="gene ID" value="ORUFI06G19880"/>
</dbReference>
<dbReference type="AlphaFoldDB" id="A0A0E0PZ98"/>
<protein>
    <submittedName>
        <fullName evidence="1">Uncharacterized protein</fullName>
    </submittedName>
</protein>
<reference evidence="2" key="1">
    <citation type="submission" date="2013-06" db="EMBL/GenBank/DDBJ databases">
        <authorList>
            <person name="Zhao Q."/>
        </authorList>
    </citation>
    <scope>NUCLEOTIDE SEQUENCE</scope>
    <source>
        <strain evidence="2">cv. W1943</strain>
    </source>
</reference>
<dbReference type="Gramene" id="ORUFI06G19880.1">
    <property type="protein sequence ID" value="ORUFI06G19880.1"/>
    <property type="gene ID" value="ORUFI06G19880"/>
</dbReference>
<proteinExistence type="predicted"/>
<organism evidence="1 2">
    <name type="scientific">Oryza rufipogon</name>
    <name type="common">Brownbeard rice</name>
    <name type="synonym">Asian wild rice</name>
    <dbReference type="NCBI Taxonomy" id="4529"/>
    <lineage>
        <taxon>Eukaryota</taxon>
        <taxon>Viridiplantae</taxon>
        <taxon>Streptophyta</taxon>
        <taxon>Embryophyta</taxon>
        <taxon>Tracheophyta</taxon>
        <taxon>Spermatophyta</taxon>
        <taxon>Magnoliopsida</taxon>
        <taxon>Liliopsida</taxon>
        <taxon>Poales</taxon>
        <taxon>Poaceae</taxon>
        <taxon>BOP clade</taxon>
        <taxon>Oryzoideae</taxon>
        <taxon>Oryzeae</taxon>
        <taxon>Oryzinae</taxon>
        <taxon>Oryza</taxon>
    </lineage>
</organism>
<dbReference type="HOGENOM" id="CLU_2019009_0_0_1"/>
<accession>A0A0E0PZ98</accession>
<sequence>MARLAGGTRVAAADDTGRRAGVASSEAGGWLGAAGRRCAWAVSGEDPGRPCCGGVLGCGGVLASPRSLVGGDGRPRDQWDDIVQDMIVIGNGPGRLDYWYVPEVFYYAEKAMLNPIAPLGGCGSLHDRGQFYISEVILVTCAL</sequence>
<reference evidence="1" key="2">
    <citation type="submission" date="2015-06" db="UniProtKB">
        <authorList>
            <consortium name="EnsemblPlants"/>
        </authorList>
    </citation>
    <scope>IDENTIFICATION</scope>
</reference>
<name>A0A0E0PZ98_ORYRU</name>